<keyword evidence="2 3" id="KW-0808">Transferase</keyword>
<dbReference type="PANTHER" id="PTHR34136">
    <property type="match status" value="1"/>
</dbReference>
<reference evidence="3 4" key="1">
    <citation type="submission" date="2019-03" db="EMBL/GenBank/DDBJ databases">
        <title>Algoriphagus aquimaris sp. nov., isolated form marine sediment in Pohang, Korea.</title>
        <authorList>
            <person name="Kim J."/>
            <person name="Yoon S.-H."/>
            <person name="Lee S.-S."/>
        </authorList>
    </citation>
    <scope>NUCLEOTIDE SEQUENCE [LARGE SCALE GENOMIC DNA]</scope>
    <source>
        <strain evidence="3 4">F21</strain>
    </source>
</reference>
<proteinExistence type="predicted"/>
<dbReference type="CDD" id="cd06533">
    <property type="entry name" value="Glyco_transf_WecG_TagA"/>
    <property type="match status" value="1"/>
</dbReference>
<dbReference type="EMBL" id="SMUW01000037">
    <property type="protein sequence ID" value="TDK42079.1"/>
    <property type="molecule type" value="Genomic_DNA"/>
</dbReference>
<evidence type="ECO:0000256" key="1">
    <source>
        <dbReference type="ARBA" id="ARBA00022676"/>
    </source>
</evidence>
<dbReference type="AlphaFoldDB" id="A0A4R5USI5"/>
<dbReference type="NCBIfam" id="TIGR00696">
    <property type="entry name" value="wecG_tagA_cpsF"/>
    <property type="match status" value="1"/>
</dbReference>
<name>A0A4R5USI5_9BACT</name>
<dbReference type="PANTHER" id="PTHR34136:SF1">
    <property type="entry name" value="UDP-N-ACETYL-D-MANNOSAMINURONIC ACID TRANSFERASE"/>
    <property type="match status" value="1"/>
</dbReference>
<dbReference type="Proteomes" id="UP000295438">
    <property type="component" value="Unassembled WGS sequence"/>
</dbReference>
<dbReference type="InterPro" id="IPR004629">
    <property type="entry name" value="WecG_TagA_CpsF"/>
</dbReference>
<keyword evidence="1" id="KW-0328">Glycosyltransferase</keyword>
<keyword evidence="4" id="KW-1185">Reference proteome</keyword>
<organism evidence="3 4">
    <name type="scientific">Algoriphagus formosus</name>
    <dbReference type="NCBI Taxonomy" id="2007308"/>
    <lineage>
        <taxon>Bacteria</taxon>
        <taxon>Pseudomonadati</taxon>
        <taxon>Bacteroidota</taxon>
        <taxon>Cytophagia</taxon>
        <taxon>Cytophagales</taxon>
        <taxon>Cyclobacteriaceae</taxon>
        <taxon>Algoriphagus</taxon>
    </lineage>
</organism>
<gene>
    <name evidence="3" type="ORF">E1898_18915</name>
</gene>
<accession>A0A4R5USI5</accession>
<evidence type="ECO:0000313" key="3">
    <source>
        <dbReference type="EMBL" id="TDK42079.1"/>
    </source>
</evidence>
<sequence>MKFFDFKLTVKLPTVFPQKRLIANTINPHSYCVAMNDAQFQEALRSSDILVPDGVGVVWASSFLYKRRISKISGFDLHFHFLQLLQKKSGGKVFYLGSSETALSLIIDRVNKEFPSLNVKTYSPPFKSDFSKKENEAMIRAVNEFEPDLLFVGMTAPKQEKWVFQNKENLKVKVVCSIGAVFDFYAGTIKRPSQFWINLGLEWFPRFLKEPKRLWRRNLISTPKFIFEVIRHKLTL</sequence>
<dbReference type="Pfam" id="PF03808">
    <property type="entry name" value="Glyco_tran_WecG"/>
    <property type="match status" value="1"/>
</dbReference>
<evidence type="ECO:0000256" key="2">
    <source>
        <dbReference type="ARBA" id="ARBA00022679"/>
    </source>
</evidence>
<dbReference type="GO" id="GO:0016758">
    <property type="term" value="F:hexosyltransferase activity"/>
    <property type="evidence" value="ECO:0007669"/>
    <property type="project" value="TreeGrafter"/>
</dbReference>
<evidence type="ECO:0000313" key="4">
    <source>
        <dbReference type="Proteomes" id="UP000295438"/>
    </source>
</evidence>
<protein>
    <submittedName>
        <fullName evidence="3">Glycosyltransferase</fullName>
    </submittedName>
</protein>
<comment type="caution">
    <text evidence="3">The sequence shown here is derived from an EMBL/GenBank/DDBJ whole genome shotgun (WGS) entry which is preliminary data.</text>
</comment>